<sequence>MRRLLLTFPLTAPGASESLVRMYISTRRGNTAAPSAFIQLGTTSIWDGCTGITLFYDRHSEFTGTGFANAEVELLALSPSVAPTTVLIFVELPTVPSSLPLATGQPAPDLDLARAILAVHFDFAENADDLRPSADVYVRQHRRQGNGEQPIEVRAGGGGRGGACVYSFDRKQNVFYSSAPAPRAHPIRTTNGIRMRCGRERALEKCWSQSEETGGRGRGEEKVMIAGAAVVGLPDTRTPPVVPVSAPSTSAAVRGGGETERGRPGVRVKTVRLCADDNEDLQPPSPATTTCGRARTSPRPTACAVPERRVRQGTSHLGSGSSTAFALALALPLSLPPPPPPPPPHPASSSAPSSSPAVLIPVPVLIPVRVPTSAPNSPDSHPHIPHPPRPPPLLSPLVLPVRPEPGPGHASVHLVGAVPITIGNIPPVPWMLGRRSL</sequence>
<comment type="caution">
    <text evidence="2">The sequence shown here is derived from an EMBL/GenBank/DDBJ whole genome shotgun (WGS) entry which is preliminary data.</text>
</comment>
<reference evidence="2" key="1">
    <citation type="submission" date="2023-03" db="EMBL/GenBank/DDBJ databases">
        <title>Massive genome expansion in bonnet fungi (Mycena s.s.) driven by repeated elements and novel gene families across ecological guilds.</title>
        <authorList>
            <consortium name="Lawrence Berkeley National Laboratory"/>
            <person name="Harder C.B."/>
            <person name="Miyauchi S."/>
            <person name="Viragh M."/>
            <person name="Kuo A."/>
            <person name="Thoen E."/>
            <person name="Andreopoulos B."/>
            <person name="Lu D."/>
            <person name="Skrede I."/>
            <person name="Drula E."/>
            <person name="Henrissat B."/>
            <person name="Morin E."/>
            <person name="Kohler A."/>
            <person name="Barry K."/>
            <person name="LaButti K."/>
            <person name="Morin E."/>
            <person name="Salamov A."/>
            <person name="Lipzen A."/>
            <person name="Mereny Z."/>
            <person name="Hegedus B."/>
            <person name="Baldrian P."/>
            <person name="Stursova M."/>
            <person name="Weitz H."/>
            <person name="Taylor A."/>
            <person name="Grigoriev I.V."/>
            <person name="Nagy L.G."/>
            <person name="Martin F."/>
            <person name="Kauserud H."/>
        </authorList>
    </citation>
    <scope>NUCLEOTIDE SEQUENCE</scope>
    <source>
        <strain evidence="2">CBHHK002</strain>
    </source>
</reference>
<feature type="region of interest" description="Disordered" evidence="1">
    <location>
        <begin position="333"/>
        <end position="355"/>
    </location>
</feature>
<gene>
    <name evidence="2" type="ORF">DFH08DRAFT_1012967</name>
</gene>
<feature type="compositionally biased region" description="Polar residues" evidence="1">
    <location>
        <begin position="312"/>
        <end position="321"/>
    </location>
</feature>
<organism evidence="2 3">
    <name type="scientific">Mycena albidolilacea</name>
    <dbReference type="NCBI Taxonomy" id="1033008"/>
    <lineage>
        <taxon>Eukaryota</taxon>
        <taxon>Fungi</taxon>
        <taxon>Dikarya</taxon>
        <taxon>Basidiomycota</taxon>
        <taxon>Agaricomycotina</taxon>
        <taxon>Agaricomycetes</taxon>
        <taxon>Agaricomycetidae</taxon>
        <taxon>Agaricales</taxon>
        <taxon>Marasmiineae</taxon>
        <taxon>Mycenaceae</taxon>
        <taxon>Mycena</taxon>
    </lineage>
</organism>
<evidence type="ECO:0000313" key="2">
    <source>
        <dbReference type="EMBL" id="KAJ7340802.1"/>
    </source>
</evidence>
<evidence type="ECO:0000313" key="3">
    <source>
        <dbReference type="Proteomes" id="UP001218218"/>
    </source>
</evidence>
<evidence type="ECO:0000256" key="1">
    <source>
        <dbReference type="SAM" id="MobiDB-lite"/>
    </source>
</evidence>
<dbReference type="Proteomes" id="UP001218218">
    <property type="component" value="Unassembled WGS sequence"/>
</dbReference>
<proteinExistence type="predicted"/>
<feature type="compositionally biased region" description="Low complexity" evidence="1">
    <location>
        <begin position="370"/>
        <end position="379"/>
    </location>
</feature>
<name>A0AAD6ZV15_9AGAR</name>
<keyword evidence="3" id="KW-1185">Reference proteome</keyword>
<dbReference type="AlphaFoldDB" id="A0AAD6ZV15"/>
<accession>A0AAD6ZV15</accession>
<feature type="region of interest" description="Disordered" evidence="1">
    <location>
        <begin position="370"/>
        <end position="391"/>
    </location>
</feature>
<feature type="compositionally biased region" description="Pro residues" evidence="1">
    <location>
        <begin position="334"/>
        <end position="346"/>
    </location>
</feature>
<feature type="compositionally biased region" description="Low complexity" evidence="1">
    <location>
        <begin position="236"/>
        <end position="253"/>
    </location>
</feature>
<dbReference type="EMBL" id="JARIHO010000026">
    <property type="protein sequence ID" value="KAJ7340802.1"/>
    <property type="molecule type" value="Genomic_DNA"/>
</dbReference>
<protein>
    <submittedName>
        <fullName evidence="2">Uncharacterized protein</fullName>
    </submittedName>
</protein>
<feature type="region of interest" description="Disordered" evidence="1">
    <location>
        <begin position="236"/>
        <end position="321"/>
    </location>
</feature>